<dbReference type="EMBL" id="JJRY01000008">
    <property type="protein sequence ID" value="KEF38331.1"/>
    <property type="molecule type" value="Genomic_DNA"/>
</dbReference>
<dbReference type="PATRIC" id="fig|1348973.3.peg.2290"/>
<evidence type="ECO:0008006" key="3">
    <source>
        <dbReference type="Google" id="ProtNLM"/>
    </source>
</evidence>
<dbReference type="Proteomes" id="UP000027936">
    <property type="component" value="Unassembled WGS sequence"/>
</dbReference>
<dbReference type="AlphaFoldDB" id="A0A072NLI5"/>
<dbReference type="RefSeq" id="WP_035195810.1">
    <property type="nucleotide sequence ID" value="NZ_JJRY01000008.1"/>
</dbReference>
<proteinExistence type="predicted"/>
<evidence type="ECO:0000313" key="2">
    <source>
        <dbReference type="Proteomes" id="UP000027936"/>
    </source>
</evidence>
<comment type="caution">
    <text evidence="1">The sequence shown here is derived from an EMBL/GenBank/DDBJ whole genome shotgun (WGS) entry which is preliminary data.</text>
</comment>
<name>A0A072NLI5_SCHAZ</name>
<evidence type="ECO:0000313" key="1">
    <source>
        <dbReference type="EMBL" id="KEF38331.1"/>
    </source>
</evidence>
<dbReference type="OrthoDB" id="2986585at2"/>
<dbReference type="SUPFAM" id="SSF53474">
    <property type="entry name" value="alpha/beta-Hydrolases"/>
    <property type="match status" value="1"/>
</dbReference>
<reference evidence="1 2" key="1">
    <citation type="submission" date="2014-04" db="EMBL/GenBank/DDBJ databases">
        <title>Draft genome sequence of Bacillus azotoformans MEV2011, a (co-) denitrifying strain unable to grow in the presence of oxygen.</title>
        <authorList>
            <person name="Nielsen M."/>
            <person name="Schreiber L."/>
            <person name="Finster K."/>
            <person name="Schramm A."/>
        </authorList>
    </citation>
    <scope>NUCLEOTIDE SEQUENCE [LARGE SCALE GENOMIC DNA]</scope>
    <source>
        <strain evidence="1 2">MEV2011</strain>
    </source>
</reference>
<protein>
    <recommendedName>
        <fullName evidence="3">Hydrolase</fullName>
    </recommendedName>
</protein>
<gene>
    <name evidence="1" type="ORF">M670_02372</name>
</gene>
<dbReference type="Gene3D" id="3.40.50.1820">
    <property type="entry name" value="alpha/beta hydrolase"/>
    <property type="match status" value="1"/>
</dbReference>
<organism evidence="1 2">
    <name type="scientific">Schinkia azotoformans MEV2011</name>
    <dbReference type="NCBI Taxonomy" id="1348973"/>
    <lineage>
        <taxon>Bacteria</taxon>
        <taxon>Bacillati</taxon>
        <taxon>Bacillota</taxon>
        <taxon>Bacilli</taxon>
        <taxon>Bacillales</taxon>
        <taxon>Bacillaceae</taxon>
        <taxon>Calidifontibacillus/Schinkia group</taxon>
        <taxon>Schinkia</taxon>
    </lineage>
</organism>
<accession>A0A072NLI5</accession>
<sequence length="246" mass="29208">MNLDQHFFKINDQWNVIHLPERPNGFAILIIGDQNHYVDKTTSLWIQNPERFQMLENLREKGYTIFYSNLFGRHWGSPKSVHLLKQLYHLVIRREILNDKIHVIAEGMGALAALRLMNEMEPSLRSVSMLSPCLDLKAFINTEKNNKLFYKRLLKELAFSYKIEEKYVESEIINNFDLCNFTSKTPVKIWHSTNRVLYSFSDHSRSFEKIREQEGAPIELSIHLFEKRFHITSNIISYLKRYEQVL</sequence>
<dbReference type="InterPro" id="IPR029058">
    <property type="entry name" value="AB_hydrolase_fold"/>
</dbReference>